<sequence length="306" mass="36347">MKGQRTPTRFGMQTNKSIKRNYTIAKNVQLKQNRNIDFVERPSAYDTSVKKTCDVCITKKIQLKKHHEQIQKVEESRAKRDGRLFVPTKFTFDNKGCRNCQQEQYIVLKDTVELDVINSNERKRSLKENNFFLESIDEVEAGTKSCSATDESQEVKIIEQQKKQPKVRNEKKVERRLMKGQNGKKPQVEYSENEEVKIEEPPVKIVRKEVSTYHNHEFVMDKEDYEEKHGKIYQSERERNSDRRINFKFPRPNKPENVLAQFGGKGQADLYREIQDYKKKKSDKNYYERDIKDEMKITKMGLLFNF</sequence>
<dbReference type="AlphaFoldDB" id="A0A078AQI2"/>
<evidence type="ECO:0000313" key="1">
    <source>
        <dbReference type="EMBL" id="CDW83512.1"/>
    </source>
</evidence>
<reference evidence="1 2" key="1">
    <citation type="submission" date="2014-06" db="EMBL/GenBank/DDBJ databases">
        <authorList>
            <person name="Swart Estienne"/>
        </authorList>
    </citation>
    <scope>NUCLEOTIDE SEQUENCE [LARGE SCALE GENOMIC DNA]</scope>
    <source>
        <strain evidence="1 2">130c</strain>
    </source>
</reference>
<dbReference type="InParanoid" id="A0A078AQI2"/>
<evidence type="ECO:0000313" key="2">
    <source>
        <dbReference type="Proteomes" id="UP000039865"/>
    </source>
</evidence>
<protein>
    <submittedName>
        <fullName evidence="1">Uncharacterized protein</fullName>
    </submittedName>
</protein>
<organism evidence="1 2">
    <name type="scientific">Stylonychia lemnae</name>
    <name type="common">Ciliate</name>
    <dbReference type="NCBI Taxonomy" id="5949"/>
    <lineage>
        <taxon>Eukaryota</taxon>
        <taxon>Sar</taxon>
        <taxon>Alveolata</taxon>
        <taxon>Ciliophora</taxon>
        <taxon>Intramacronucleata</taxon>
        <taxon>Spirotrichea</taxon>
        <taxon>Stichotrichia</taxon>
        <taxon>Sporadotrichida</taxon>
        <taxon>Oxytrichidae</taxon>
        <taxon>Stylonychinae</taxon>
        <taxon>Stylonychia</taxon>
    </lineage>
</organism>
<gene>
    <name evidence="1" type="primary">Contig5690.g6089</name>
    <name evidence="1" type="ORF">STYLEM_12560</name>
</gene>
<dbReference type="EMBL" id="CCKQ01011911">
    <property type="protein sequence ID" value="CDW83512.1"/>
    <property type="molecule type" value="Genomic_DNA"/>
</dbReference>
<proteinExistence type="predicted"/>
<accession>A0A078AQI2</accession>
<name>A0A078AQI2_STYLE</name>
<dbReference type="Proteomes" id="UP000039865">
    <property type="component" value="Unassembled WGS sequence"/>
</dbReference>
<keyword evidence="2" id="KW-1185">Reference proteome</keyword>